<reference evidence="1 2" key="1">
    <citation type="submission" date="2020-03" db="EMBL/GenBank/DDBJ databases">
        <title>Draft Genome Sequence of 2-Methylisoborneol Producing Pseudanabaena yagii Strain GIHE-NHR1 Isolated from North Han River in South Korea.</title>
        <authorList>
            <person name="Jeong J."/>
        </authorList>
    </citation>
    <scope>NUCLEOTIDE SEQUENCE [LARGE SCALE GENOMIC DNA]</scope>
    <source>
        <strain evidence="1 2">GIHE-NHR1</strain>
    </source>
</reference>
<organism evidence="1 2">
    <name type="scientific">Pseudanabaena yagii GIHE-NHR1</name>
    <dbReference type="NCBI Taxonomy" id="2722753"/>
    <lineage>
        <taxon>Bacteria</taxon>
        <taxon>Bacillati</taxon>
        <taxon>Cyanobacteriota</taxon>
        <taxon>Cyanophyceae</taxon>
        <taxon>Pseudanabaenales</taxon>
        <taxon>Pseudanabaenaceae</taxon>
        <taxon>Pseudanabaena</taxon>
        <taxon>Pseudanabaena yagii</taxon>
    </lineage>
</organism>
<protein>
    <submittedName>
        <fullName evidence="1">Uncharacterized protein</fullName>
    </submittedName>
</protein>
<dbReference type="NCBIfam" id="NF045647">
    <property type="entry name" value="alr0857_fam"/>
    <property type="match status" value="1"/>
</dbReference>
<keyword evidence="2" id="KW-1185">Reference proteome</keyword>
<evidence type="ECO:0000313" key="2">
    <source>
        <dbReference type="Proteomes" id="UP000738376"/>
    </source>
</evidence>
<sequence>MDSDPRDFQVTYGSLKIAPLLRLIYSGASITMLKLTYTEAGLHLEKLDISLEEFVTNRMLLSLRSGSSIHIESSRAAFLLTADVVDLLLLKSVMSDQIASKLSVDKVDDRYVEVCFSGTWIANDLCAEEGTLVTALGDRVEFYLHKLWKLSESALTFANF</sequence>
<dbReference type="EMBL" id="JAAVJL010000001">
    <property type="protein sequence ID" value="NMF56738.1"/>
    <property type="molecule type" value="Genomic_DNA"/>
</dbReference>
<gene>
    <name evidence="1" type="ORF">HC246_01545</name>
</gene>
<dbReference type="Proteomes" id="UP000738376">
    <property type="component" value="Unassembled WGS sequence"/>
</dbReference>
<name>A0ABX1LKV1_9CYAN</name>
<evidence type="ECO:0000313" key="1">
    <source>
        <dbReference type="EMBL" id="NMF56738.1"/>
    </source>
</evidence>
<dbReference type="RefSeq" id="WP_169361848.1">
    <property type="nucleotide sequence ID" value="NZ_JAAVJL010000001.1"/>
</dbReference>
<comment type="caution">
    <text evidence="1">The sequence shown here is derived from an EMBL/GenBank/DDBJ whole genome shotgun (WGS) entry which is preliminary data.</text>
</comment>
<proteinExistence type="predicted"/>
<accession>A0ABX1LKV1</accession>
<dbReference type="InterPro" id="IPR054664">
    <property type="entry name" value="Alr0857-like"/>
</dbReference>